<dbReference type="EMBL" id="JBBPCC010000021">
    <property type="protein sequence ID" value="MEK8131511.1"/>
    <property type="molecule type" value="Genomic_DNA"/>
</dbReference>
<gene>
    <name evidence="10" type="primary">recJ</name>
    <name evidence="10" type="ORF">WMW72_26740</name>
</gene>
<evidence type="ECO:0000256" key="2">
    <source>
        <dbReference type="ARBA" id="ARBA00019841"/>
    </source>
</evidence>
<name>A0ABU9DRM9_9BACL</name>
<dbReference type="Pfam" id="PF01368">
    <property type="entry name" value="DHH"/>
    <property type="match status" value="1"/>
</dbReference>
<evidence type="ECO:0000259" key="7">
    <source>
        <dbReference type="Pfam" id="PF02272"/>
    </source>
</evidence>
<dbReference type="Gene3D" id="3.10.310.30">
    <property type="match status" value="1"/>
</dbReference>
<dbReference type="InterPro" id="IPR018779">
    <property type="entry name" value="RecJ_C"/>
</dbReference>
<comment type="similarity">
    <text evidence="1">Belongs to the RecJ family.</text>
</comment>
<proteinExistence type="inferred from homology"/>
<dbReference type="NCBIfam" id="TIGR00644">
    <property type="entry name" value="recJ"/>
    <property type="match status" value="1"/>
</dbReference>
<dbReference type="InterPro" id="IPR001667">
    <property type="entry name" value="DDH_dom"/>
</dbReference>
<keyword evidence="4" id="KW-0378">Hydrolase</keyword>
<accession>A0ABU9DRM9</accession>
<comment type="caution">
    <text evidence="10">The sequence shown here is derived from an EMBL/GenBank/DDBJ whole genome shotgun (WGS) entry which is preliminary data.</text>
</comment>
<dbReference type="PANTHER" id="PTHR30255:SF2">
    <property type="entry name" value="SINGLE-STRANDED-DNA-SPECIFIC EXONUCLEASE RECJ"/>
    <property type="match status" value="1"/>
</dbReference>
<evidence type="ECO:0000256" key="5">
    <source>
        <dbReference type="ARBA" id="ARBA00022839"/>
    </source>
</evidence>
<evidence type="ECO:0000313" key="11">
    <source>
        <dbReference type="Proteomes" id="UP001469365"/>
    </source>
</evidence>
<dbReference type="GO" id="GO:0004527">
    <property type="term" value="F:exonuclease activity"/>
    <property type="evidence" value="ECO:0007669"/>
    <property type="project" value="UniProtKB-KW"/>
</dbReference>
<keyword evidence="11" id="KW-1185">Reference proteome</keyword>
<dbReference type="Pfam" id="PF02272">
    <property type="entry name" value="DHHA1"/>
    <property type="match status" value="1"/>
</dbReference>
<dbReference type="InterPro" id="IPR051673">
    <property type="entry name" value="SSDNA_exonuclease_RecJ"/>
</dbReference>
<evidence type="ECO:0000256" key="4">
    <source>
        <dbReference type="ARBA" id="ARBA00022801"/>
    </source>
</evidence>
<feature type="domain" description="RecJ OB" evidence="9">
    <location>
        <begin position="460"/>
        <end position="569"/>
    </location>
</feature>
<dbReference type="InterPro" id="IPR041122">
    <property type="entry name" value="RecJ_OB"/>
</dbReference>
<dbReference type="InterPro" id="IPR004610">
    <property type="entry name" value="RecJ"/>
</dbReference>
<evidence type="ECO:0000259" key="8">
    <source>
        <dbReference type="Pfam" id="PF10141"/>
    </source>
</evidence>
<dbReference type="Pfam" id="PF17768">
    <property type="entry name" value="RecJ_OB"/>
    <property type="match status" value="1"/>
</dbReference>
<dbReference type="Pfam" id="PF10141">
    <property type="entry name" value="ssDNA-exonuc_C"/>
    <property type="match status" value="1"/>
</dbReference>
<dbReference type="InterPro" id="IPR038763">
    <property type="entry name" value="DHH_sf"/>
</dbReference>
<sequence length="807" mass="87870">MLQGKARWTVGQAEPYDAKAQELEQALNVSPFLSRLLAARGITDSGHAAEFLHGGTDCIYDPFLLDGMDLAVDRIRRAVETGEKIRVYGDYDADGVSSTSLMVSLFKQLGANFDTYIPHRVQEGYGLHIGAIDAAKEQGVSLIVTVDTGISAVEQVAHAVSVGIDIVVTDHHEPPEQLPEAYALVNPKKPNCPYPFKQLAGVGVAFKLAQALLGRWPEELLEYVAIGTIADLMHLSDENRIMVKQGIERMRNTANPGLRALLEVSGVAVKDVNSTHIGFALAPRINASGRLLSADAAVKLLTTDSEQEAIQLADSLDALNKERQRIVDDMTKEAAGMVEKLRDASGQLPKALVLAQEDWNVGVIGIVASKMVDRYYRPTVVLGIDKETGMAKGSARSIAGFDLYQALTGCQHLLDHYGGHQMAAGMTLERSSLPELAEQLNRMAEESLSPEDLTPLLQADLACSAEDITLENIRQLELLGPFGMGNPVPRFIFRGLSLGEMRILGKEKQHLKLTLTDQAVQEAASIEAIGFGKGLLSEWISPSATLDVLGELSINEWNGNRRPQILIQDLRIADVQLFDWRGAAKPERRVAELLDKCKRKPPGEAGGSVPPAIVVFGQISPPVLRPFAEETAIWMMDIHLAVHPQNELARAIPLSKAEDIIVFNVPDKLEQIESLAGEALAVRRYYAVFGDTENDRQSAVVPGRDMFKSVYGAVAMLEKAGTVLEAGFCQAVAKRTGLSPSLVTFMLEVFAELGIAAPTTGGGYRLVPSAPKRELTTSMLYQARMKRPETEQTLLYSSAKELLERFA</sequence>
<evidence type="ECO:0000259" key="9">
    <source>
        <dbReference type="Pfam" id="PF17768"/>
    </source>
</evidence>
<dbReference type="PANTHER" id="PTHR30255">
    <property type="entry name" value="SINGLE-STRANDED-DNA-SPECIFIC EXONUCLEASE RECJ"/>
    <property type="match status" value="1"/>
</dbReference>
<dbReference type="Proteomes" id="UP001469365">
    <property type="component" value="Unassembled WGS sequence"/>
</dbReference>
<dbReference type="Gene3D" id="3.90.1640.30">
    <property type="match status" value="1"/>
</dbReference>
<dbReference type="RefSeq" id="WP_341418639.1">
    <property type="nucleotide sequence ID" value="NZ_JBBPCC010000021.1"/>
</dbReference>
<protein>
    <recommendedName>
        <fullName evidence="2">Single-stranded-DNA-specific exonuclease RecJ</fullName>
    </recommendedName>
</protein>
<dbReference type="SUPFAM" id="SSF64182">
    <property type="entry name" value="DHH phosphoesterases"/>
    <property type="match status" value="1"/>
</dbReference>
<keyword evidence="5 10" id="KW-0269">Exonuclease</keyword>
<evidence type="ECO:0000256" key="3">
    <source>
        <dbReference type="ARBA" id="ARBA00022722"/>
    </source>
</evidence>
<feature type="domain" description="Single-stranded-DNA-specific exonuclease RecJ C-terminal" evidence="8">
    <location>
        <begin position="653"/>
        <end position="802"/>
    </location>
</feature>
<evidence type="ECO:0000259" key="6">
    <source>
        <dbReference type="Pfam" id="PF01368"/>
    </source>
</evidence>
<organism evidence="10 11">
    <name type="scientific">Paenibacillus filicis</name>
    <dbReference type="NCBI Taxonomy" id="669464"/>
    <lineage>
        <taxon>Bacteria</taxon>
        <taxon>Bacillati</taxon>
        <taxon>Bacillota</taxon>
        <taxon>Bacilli</taxon>
        <taxon>Bacillales</taxon>
        <taxon>Paenibacillaceae</taxon>
        <taxon>Paenibacillus</taxon>
    </lineage>
</organism>
<dbReference type="InterPro" id="IPR003156">
    <property type="entry name" value="DHHA1_dom"/>
</dbReference>
<feature type="domain" description="DHHA1" evidence="7">
    <location>
        <begin position="350"/>
        <end position="445"/>
    </location>
</feature>
<evidence type="ECO:0000313" key="10">
    <source>
        <dbReference type="EMBL" id="MEK8131511.1"/>
    </source>
</evidence>
<feature type="domain" description="DDH" evidence="6">
    <location>
        <begin position="84"/>
        <end position="228"/>
    </location>
</feature>
<reference evidence="10 11" key="1">
    <citation type="submission" date="2024-04" db="EMBL/GenBank/DDBJ databases">
        <title>draft genome sequnece of Paenibacillus filicis.</title>
        <authorList>
            <person name="Kim D.-U."/>
        </authorList>
    </citation>
    <scope>NUCLEOTIDE SEQUENCE [LARGE SCALE GENOMIC DNA]</scope>
    <source>
        <strain evidence="10 11">KACC14197</strain>
    </source>
</reference>
<evidence type="ECO:0000256" key="1">
    <source>
        <dbReference type="ARBA" id="ARBA00005915"/>
    </source>
</evidence>
<keyword evidence="3" id="KW-0540">Nuclease</keyword>